<keyword evidence="2" id="KW-1185">Reference proteome</keyword>
<gene>
    <name evidence="1" type="ORF">HPB48_022597</name>
</gene>
<evidence type="ECO:0000313" key="2">
    <source>
        <dbReference type="Proteomes" id="UP000821853"/>
    </source>
</evidence>
<accession>A0A9J6H567</accession>
<dbReference type="Proteomes" id="UP000821853">
    <property type="component" value="Chromosome 9"/>
</dbReference>
<dbReference type="VEuPathDB" id="VectorBase:HLOH_042437"/>
<reference evidence="1 2" key="1">
    <citation type="journal article" date="2020" name="Cell">
        <title>Large-Scale Comparative Analyses of Tick Genomes Elucidate Their Genetic Diversity and Vector Capacities.</title>
        <authorList>
            <consortium name="Tick Genome and Microbiome Consortium (TIGMIC)"/>
            <person name="Jia N."/>
            <person name="Wang J."/>
            <person name="Shi W."/>
            <person name="Du L."/>
            <person name="Sun Y."/>
            <person name="Zhan W."/>
            <person name="Jiang J.F."/>
            <person name="Wang Q."/>
            <person name="Zhang B."/>
            <person name="Ji P."/>
            <person name="Bell-Sakyi L."/>
            <person name="Cui X.M."/>
            <person name="Yuan T.T."/>
            <person name="Jiang B.G."/>
            <person name="Yang W.F."/>
            <person name="Lam T.T."/>
            <person name="Chang Q.C."/>
            <person name="Ding S.J."/>
            <person name="Wang X.J."/>
            <person name="Zhu J.G."/>
            <person name="Ruan X.D."/>
            <person name="Zhao L."/>
            <person name="Wei J.T."/>
            <person name="Ye R.Z."/>
            <person name="Que T.C."/>
            <person name="Du C.H."/>
            <person name="Zhou Y.H."/>
            <person name="Cheng J.X."/>
            <person name="Dai P.F."/>
            <person name="Guo W.B."/>
            <person name="Han X.H."/>
            <person name="Huang E.J."/>
            <person name="Li L.F."/>
            <person name="Wei W."/>
            <person name="Gao Y.C."/>
            <person name="Liu J.Z."/>
            <person name="Shao H.Z."/>
            <person name="Wang X."/>
            <person name="Wang C.C."/>
            <person name="Yang T.C."/>
            <person name="Huo Q.B."/>
            <person name="Li W."/>
            <person name="Chen H.Y."/>
            <person name="Chen S.E."/>
            <person name="Zhou L.G."/>
            <person name="Ni X.B."/>
            <person name="Tian J.H."/>
            <person name="Sheng Y."/>
            <person name="Liu T."/>
            <person name="Pan Y.S."/>
            <person name="Xia L.Y."/>
            <person name="Li J."/>
            <person name="Zhao F."/>
            <person name="Cao W.C."/>
        </authorList>
    </citation>
    <scope>NUCLEOTIDE SEQUENCE [LARGE SCALE GENOMIC DNA]</scope>
    <source>
        <strain evidence="1">HaeL-2018</strain>
    </source>
</reference>
<dbReference type="OrthoDB" id="6435503at2759"/>
<dbReference type="AlphaFoldDB" id="A0A9J6H567"/>
<protein>
    <submittedName>
        <fullName evidence="1">Uncharacterized protein</fullName>
    </submittedName>
</protein>
<name>A0A9J6H567_HAELO</name>
<sequence length="93" mass="10678">MSLQYAFYVAHNTISKIVSEVCRALYTVLSQDFLKDRSAGVLGGKQASQCGAILELPKKGSNCSREARNVRDTFRHYFYREGQVSWQWRLITK</sequence>
<dbReference type="EMBL" id="JABSTR010000011">
    <property type="protein sequence ID" value="KAH9382248.1"/>
    <property type="molecule type" value="Genomic_DNA"/>
</dbReference>
<proteinExistence type="predicted"/>
<organism evidence="1 2">
    <name type="scientific">Haemaphysalis longicornis</name>
    <name type="common">Bush tick</name>
    <dbReference type="NCBI Taxonomy" id="44386"/>
    <lineage>
        <taxon>Eukaryota</taxon>
        <taxon>Metazoa</taxon>
        <taxon>Ecdysozoa</taxon>
        <taxon>Arthropoda</taxon>
        <taxon>Chelicerata</taxon>
        <taxon>Arachnida</taxon>
        <taxon>Acari</taxon>
        <taxon>Parasitiformes</taxon>
        <taxon>Ixodida</taxon>
        <taxon>Ixodoidea</taxon>
        <taxon>Ixodidae</taxon>
        <taxon>Haemaphysalinae</taxon>
        <taxon>Haemaphysalis</taxon>
    </lineage>
</organism>
<evidence type="ECO:0000313" key="1">
    <source>
        <dbReference type="EMBL" id="KAH9382248.1"/>
    </source>
</evidence>
<comment type="caution">
    <text evidence="1">The sequence shown here is derived from an EMBL/GenBank/DDBJ whole genome shotgun (WGS) entry which is preliminary data.</text>
</comment>